<dbReference type="Pfam" id="PF01381">
    <property type="entry name" value="HTH_3"/>
    <property type="match status" value="2"/>
</dbReference>
<feature type="domain" description="HTH cro/C1-type" evidence="2">
    <location>
        <begin position="20"/>
        <end position="74"/>
    </location>
</feature>
<feature type="domain" description="HTH cro/C1-type" evidence="2">
    <location>
        <begin position="174"/>
        <end position="228"/>
    </location>
</feature>
<dbReference type="PANTHER" id="PTHR46558">
    <property type="entry name" value="TRACRIPTIONAL REGULATORY PROTEIN-RELATED-RELATED"/>
    <property type="match status" value="1"/>
</dbReference>
<dbReference type="GO" id="GO:0003677">
    <property type="term" value="F:DNA binding"/>
    <property type="evidence" value="ECO:0007669"/>
    <property type="project" value="UniProtKB-KW"/>
</dbReference>
<proteinExistence type="predicted"/>
<reference evidence="3" key="1">
    <citation type="submission" date="2024-01" db="EMBL/GenBank/DDBJ databases">
        <title>Sequencing the genomes of a sandfly, Sergentomyia squamirostris, and its two endosymbionts.</title>
        <authorList>
            <person name="Itokawa K."/>
            <person name="Sanjoba C."/>
        </authorList>
    </citation>
    <scope>NUCLEOTIDE SEQUENCE</scope>
    <source>
        <strain evidence="3">WSSQ</strain>
    </source>
</reference>
<accession>A0AAT9GEJ2</accession>
<organism evidence="3">
    <name type="scientific">Wolbachia endosymbiont of Sergentomyia squamirostris</name>
    <dbReference type="NCBI Taxonomy" id="3113640"/>
    <lineage>
        <taxon>Bacteria</taxon>
        <taxon>Pseudomonadati</taxon>
        <taxon>Pseudomonadota</taxon>
        <taxon>Alphaproteobacteria</taxon>
        <taxon>Rickettsiales</taxon>
        <taxon>Anaplasmataceae</taxon>
        <taxon>Wolbachieae</taxon>
        <taxon>Wolbachia</taxon>
    </lineage>
</organism>
<dbReference type="PROSITE" id="PS50943">
    <property type="entry name" value="HTH_CROC1"/>
    <property type="match status" value="2"/>
</dbReference>
<dbReference type="AlphaFoldDB" id="A0AAT9GEJ2"/>
<dbReference type="PANTHER" id="PTHR46558:SF4">
    <property type="entry name" value="DNA-BIDING PHAGE PROTEIN"/>
    <property type="match status" value="1"/>
</dbReference>
<dbReference type="InterPro" id="IPR001387">
    <property type="entry name" value="Cro/C1-type_HTH"/>
</dbReference>
<dbReference type="EMBL" id="AP029172">
    <property type="protein sequence ID" value="BFD48254.1"/>
    <property type="molecule type" value="Genomic_DNA"/>
</dbReference>
<evidence type="ECO:0000256" key="1">
    <source>
        <dbReference type="ARBA" id="ARBA00023125"/>
    </source>
</evidence>
<protein>
    <recommendedName>
        <fullName evidence="2">HTH cro/C1-type domain-containing protein</fullName>
    </recommendedName>
</protein>
<dbReference type="SMART" id="SM00530">
    <property type="entry name" value="HTH_XRE"/>
    <property type="match status" value="2"/>
</dbReference>
<keyword evidence="1" id="KW-0238">DNA-binding</keyword>
<name>A0AAT9GEJ2_9RICK</name>
<evidence type="ECO:0000313" key="3">
    <source>
        <dbReference type="EMBL" id="BFD48254.1"/>
    </source>
</evidence>
<dbReference type="SUPFAM" id="SSF47413">
    <property type="entry name" value="lambda repressor-like DNA-binding domains"/>
    <property type="match status" value="2"/>
</dbReference>
<dbReference type="CDD" id="cd00093">
    <property type="entry name" value="HTH_XRE"/>
    <property type="match status" value="2"/>
</dbReference>
<dbReference type="InterPro" id="IPR010982">
    <property type="entry name" value="Lambda_DNA-bd_dom_sf"/>
</dbReference>
<dbReference type="Gene3D" id="1.10.260.40">
    <property type="entry name" value="lambda repressor-like DNA-binding domains"/>
    <property type="match status" value="2"/>
</dbReference>
<evidence type="ECO:0000259" key="2">
    <source>
        <dbReference type="PROSITE" id="PS50943"/>
    </source>
</evidence>
<sequence>MKKENKCSNFLDYKVIGQEVRNRRLAKGYTQKDLAKKIDTTYQVILQYEKGTRRISIKKLYELAEALSTTARDLACVQEVSNEGRYEGEEVLNLVRRHREIKDQELRETFYLLTKFIRISEEESGKAVKIEVAKGLVKEGVSAHVISQTTSLSIDEYDNDEKKISIPYKVGQRIKEWRLIRGYTQEDLASKVGIINQRIYEYEQGRAAVSLKMLDEIAKVLLINITDLLPETTENENSEAELSRLIEEYKKIKSQELRHILIKSLFESIQVCKEKVKKVEKMKIAKNLVKEGISINIILKTVGISLDEIQQN</sequence>
<gene>
    <name evidence="3" type="ORF">DMENIID0003_13280</name>
</gene>